<keyword evidence="3" id="KW-0547">Nucleotide-binding</keyword>
<comment type="caution">
    <text evidence="6">The sequence shown here is derived from an EMBL/GenBank/DDBJ whole genome shotgun (WGS) entry which is preliminary data.</text>
</comment>
<dbReference type="EMBL" id="SNYJ01000024">
    <property type="protein sequence ID" value="TDQ34626.1"/>
    <property type="molecule type" value="Genomic_DNA"/>
</dbReference>
<dbReference type="SUPFAM" id="SSF52540">
    <property type="entry name" value="P-loop containing nucleoside triphosphate hydrolases"/>
    <property type="match status" value="1"/>
</dbReference>
<evidence type="ECO:0000256" key="4">
    <source>
        <dbReference type="ARBA" id="ARBA00022840"/>
    </source>
</evidence>
<name>A0A4V3D4B6_9BACI</name>
<keyword evidence="2" id="KW-0813">Transport</keyword>
<sequence length="334" mass="37889">MTGGRYKLKLKGENRVEQLTMNVREVTKVLHGTEVISNVSMDLRRGEIYGLIGHNGAGKTMLMKLITNLVKPTTGTIELFGEPLLESSYLFLRRLGTMIEYPVFYDRKTAFENLQLCCAYSGYHEANAVDTALEWVQLTTVKHKPVHTFSLGMKQRLGIARAIMTKPELLLLDEPMNGLDPSGIREMRDLFKMLANDYGTTLLLSSHMLSEVEQVADRVGLMKNGRLLEEKSMDTIRSKHTEFIELLTPDVKQACFVLEDQLDLFNVKHIGERTIRIYGSVKSQSEIARVLLSYGIEIESISKKYKTLDEYYHQALQVDNVAREDMDDVSGTKA</sequence>
<evidence type="ECO:0000313" key="7">
    <source>
        <dbReference type="Proteomes" id="UP000295632"/>
    </source>
</evidence>
<comment type="similarity">
    <text evidence="1">Belongs to the ABC transporter superfamily.</text>
</comment>
<dbReference type="GO" id="GO:0005524">
    <property type="term" value="F:ATP binding"/>
    <property type="evidence" value="ECO:0007669"/>
    <property type="project" value="UniProtKB-KW"/>
</dbReference>
<keyword evidence="4 6" id="KW-0067">ATP-binding</keyword>
<organism evidence="6 7">
    <name type="scientific">Aureibacillus halotolerans</name>
    <dbReference type="NCBI Taxonomy" id="1508390"/>
    <lineage>
        <taxon>Bacteria</taxon>
        <taxon>Bacillati</taxon>
        <taxon>Bacillota</taxon>
        <taxon>Bacilli</taxon>
        <taxon>Bacillales</taxon>
        <taxon>Bacillaceae</taxon>
        <taxon>Aureibacillus</taxon>
    </lineage>
</organism>
<dbReference type="InterPro" id="IPR017871">
    <property type="entry name" value="ABC_transporter-like_CS"/>
</dbReference>
<evidence type="ECO:0000259" key="5">
    <source>
        <dbReference type="PROSITE" id="PS50893"/>
    </source>
</evidence>
<evidence type="ECO:0000256" key="3">
    <source>
        <dbReference type="ARBA" id="ARBA00022741"/>
    </source>
</evidence>
<keyword evidence="7" id="KW-1185">Reference proteome</keyword>
<accession>A0A4V3D4B6</accession>
<dbReference type="Proteomes" id="UP000295632">
    <property type="component" value="Unassembled WGS sequence"/>
</dbReference>
<reference evidence="6 7" key="1">
    <citation type="submission" date="2019-03" db="EMBL/GenBank/DDBJ databases">
        <title>Genomic Encyclopedia of Type Strains, Phase IV (KMG-IV): sequencing the most valuable type-strain genomes for metagenomic binning, comparative biology and taxonomic classification.</title>
        <authorList>
            <person name="Goeker M."/>
        </authorList>
    </citation>
    <scope>NUCLEOTIDE SEQUENCE [LARGE SCALE GENOMIC DNA]</scope>
    <source>
        <strain evidence="6 7">DSM 28697</strain>
    </source>
</reference>
<dbReference type="PANTHER" id="PTHR43335:SF8">
    <property type="entry name" value="ABC TRANSPORTER, ATP-BINDING PROTEIN"/>
    <property type="match status" value="1"/>
</dbReference>
<evidence type="ECO:0000313" key="6">
    <source>
        <dbReference type="EMBL" id="TDQ34626.1"/>
    </source>
</evidence>
<feature type="domain" description="ABC transporter" evidence="5">
    <location>
        <begin position="21"/>
        <end position="249"/>
    </location>
</feature>
<dbReference type="InterPro" id="IPR027417">
    <property type="entry name" value="P-loop_NTPase"/>
</dbReference>
<dbReference type="PROSITE" id="PS00211">
    <property type="entry name" value="ABC_TRANSPORTER_1"/>
    <property type="match status" value="1"/>
</dbReference>
<evidence type="ECO:0000256" key="2">
    <source>
        <dbReference type="ARBA" id="ARBA00022448"/>
    </source>
</evidence>
<evidence type="ECO:0000256" key="1">
    <source>
        <dbReference type="ARBA" id="ARBA00005417"/>
    </source>
</evidence>
<dbReference type="InterPro" id="IPR003439">
    <property type="entry name" value="ABC_transporter-like_ATP-bd"/>
</dbReference>
<proteinExistence type="inferred from homology"/>
<protein>
    <submittedName>
        <fullName evidence="6">ABC-2 type transport system ATP-binding protein</fullName>
    </submittedName>
</protein>
<dbReference type="PROSITE" id="PS50893">
    <property type="entry name" value="ABC_TRANSPORTER_2"/>
    <property type="match status" value="1"/>
</dbReference>
<dbReference type="SMART" id="SM00382">
    <property type="entry name" value="AAA"/>
    <property type="match status" value="1"/>
</dbReference>
<dbReference type="Gene3D" id="3.40.50.300">
    <property type="entry name" value="P-loop containing nucleotide triphosphate hydrolases"/>
    <property type="match status" value="1"/>
</dbReference>
<dbReference type="AlphaFoldDB" id="A0A4V3D4B6"/>
<dbReference type="InterPro" id="IPR003593">
    <property type="entry name" value="AAA+_ATPase"/>
</dbReference>
<gene>
    <name evidence="6" type="ORF">EV213_12444</name>
</gene>
<dbReference type="PANTHER" id="PTHR43335">
    <property type="entry name" value="ABC TRANSPORTER, ATP-BINDING PROTEIN"/>
    <property type="match status" value="1"/>
</dbReference>
<dbReference type="Pfam" id="PF00005">
    <property type="entry name" value="ABC_tran"/>
    <property type="match status" value="1"/>
</dbReference>
<dbReference type="GO" id="GO:0016887">
    <property type="term" value="F:ATP hydrolysis activity"/>
    <property type="evidence" value="ECO:0007669"/>
    <property type="project" value="InterPro"/>
</dbReference>